<evidence type="ECO:0000313" key="3">
    <source>
        <dbReference type="Proteomes" id="UP000296049"/>
    </source>
</evidence>
<name>R0LC10_ANAPL</name>
<accession>R0LC10</accession>
<organism evidence="2 3">
    <name type="scientific">Anas platyrhynchos</name>
    <name type="common">Mallard</name>
    <name type="synonym">Anas boschas</name>
    <dbReference type="NCBI Taxonomy" id="8839"/>
    <lineage>
        <taxon>Eukaryota</taxon>
        <taxon>Metazoa</taxon>
        <taxon>Chordata</taxon>
        <taxon>Craniata</taxon>
        <taxon>Vertebrata</taxon>
        <taxon>Euteleostomi</taxon>
        <taxon>Archelosauria</taxon>
        <taxon>Archosauria</taxon>
        <taxon>Dinosauria</taxon>
        <taxon>Saurischia</taxon>
        <taxon>Theropoda</taxon>
        <taxon>Coelurosauria</taxon>
        <taxon>Aves</taxon>
        <taxon>Neognathae</taxon>
        <taxon>Galloanserae</taxon>
        <taxon>Anseriformes</taxon>
        <taxon>Anatidae</taxon>
        <taxon>Anatinae</taxon>
        <taxon>Anas</taxon>
    </lineage>
</organism>
<protein>
    <submittedName>
        <fullName evidence="2">Uncharacterized protein</fullName>
    </submittedName>
</protein>
<dbReference type="AlphaFoldDB" id="R0LC10"/>
<proteinExistence type="predicted"/>
<sequence length="647" mass="71264">MKIRDIWSQRQLRRITVVGNKELHEAYGYLALGPAAFGLAVYCPPESCKKKRGAAASLLRSARRLERLAFKKLPPERRRLPLPSRGHVQQGRAANTAFSRVIQRLCCRWSVHGLQWLFYVQVSAMIPCQSVLRKNAKDLPLEGDELKQSHQAVPRIANVSLQLTFLSNLAPGFNQTPNSCRPSSKKPCVEAARRLPAAPRAACSISEKTQGPTAGSETLPCRILQQPTQQDLLLHGSSQHKQSCCLFDPSFTCTVISEEDSGNGWKWSTDGKRISLLPAQPQKDFQAEDTPSLEPKHQETGRDLQIWSFPAAQTLQLICVGLHRGRARGKKVLGDAQLVTNCQQEPFPSTSCPPRSEERSKVASTTESVWCGCSPPNTCRLLFQMSHRRWHRQRPALQVTVCLTAPPQASRASPGMHQGGTLKPRLVKRAPCAPPPLSVHKQRAHDQTRGHVEAGAVKAAAEGASPHSATLPVTKRDWVWLLAGPTVCSRTTPHQPRGDGSCEDKMLLLKLQGKCTLHLQPLEDEIIKKRISTYCKSAKVNTGSSAMLQLLIKSFGPRVQGHDRGQIHVKITFAEGLKSLNGFSWCVNHIPATPLSCSCHEELSCNSHTSKTVKGQTDSSTKEDKNVVSRRNTALVLLRLGNCSGIC</sequence>
<dbReference type="Proteomes" id="UP000296049">
    <property type="component" value="Unassembled WGS sequence"/>
</dbReference>
<dbReference type="EMBL" id="KB743609">
    <property type="protein sequence ID" value="EOA97802.1"/>
    <property type="molecule type" value="Genomic_DNA"/>
</dbReference>
<keyword evidence="3" id="KW-1185">Reference proteome</keyword>
<evidence type="ECO:0000313" key="2">
    <source>
        <dbReference type="EMBL" id="EOA97802.1"/>
    </source>
</evidence>
<reference evidence="3" key="1">
    <citation type="journal article" date="2013" name="Nat. Genet.">
        <title>The duck genome and transcriptome provide insight into an avian influenza virus reservoir species.</title>
        <authorList>
            <person name="Huang Y."/>
            <person name="Li Y."/>
            <person name="Burt D.W."/>
            <person name="Chen H."/>
            <person name="Zhang Y."/>
            <person name="Qian W."/>
            <person name="Kim H."/>
            <person name="Gan S."/>
            <person name="Zhao Y."/>
            <person name="Li J."/>
            <person name="Yi K."/>
            <person name="Feng H."/>
            <person name="Zhu P."/>
            <person name="Li B."/>
            <person name="Liu Q."/>
            <person name="Fairley S."/>
            <person name="Magor K.E."/>
            <person name="Du Z."/>
            <person name="Hu X."/>
            <person name="Goodman L."/>
            <person name="Tafer H."/>
            <person name="Vignal A."/>
            <person name="Lee T."/>
            <person name="Kim K.W."/>
            <person name="Sheng Z."/>
            <person name="An Y."/>
            <person name="Searle S."/>
            <person name="Herrero J."/>
            <person name="Groenen M.A."/>
            <person name="Crooijmans R.P."/>
            <person name="Faraut T."/>
            <person name="Cai Q."/>
            <person name="Webster R.G."/>
            <person name="Aldridge J.R."/>
            <person name="Warren W.C."/>
            <person name="Bartschat S."/>
            <person name="Kehr S."/>
            <person name="Marz M."/>
            <person name="Stadler P.F."/>
            <person name="Smith J."/>
            <person name="Kraus R.H."/>
            <person name="Zhao Y."/>
            <person name="Ren L."/>
            <person name="Fei J."/>
            <person name="Morisson M."/>
            <person name="Kaiser P."/>
            <person name="Griffin D.K."/>
            <person name="Rao M."/>
            <person name="Pitel F."/>
            <person name="Wang J."/>
            <person name="Li N."/>
        </authorList>
    </citation>
    <scope>NUCLEOTIDE SEQUENCE [LARGE SCALE GENOMIC DNA]</scope>
</reference>
<feature type="region of interest" description="Disordered" evidence="1">
    <location>
        <begin position="280"/>
        <end position="299"/>
    </location>
</feature>
<evidence type="ECO:0000256" key="1">
    <source>
        <dbReference type="SAM" id="MobiDB-lite"/>
    </source>
</evidence>
<gene>
    <name evidence="2" type="ORF">Anapl_07968</name>
</gene>